<accession>A0A1S1NRK7</accession>
<dbReference type="PRINTS" id="PR00118">
    <property type="entry name" value="BLACTAMASEA"/>
</dbReference>
<dbReference type="InterPro" id="IPR045155">
    <property type="entry name" value="Beta-lactam_cat"/>
</dbReference>
<dbReference type="EMBL" id="CP043420">
    <property type="protein sequence ID" value="QEL10044.1"/>
    <property type="molecule type" value="Genomic_DNA"/>
</dbReference>
<evidence type="ECO:0000259" key="7">
    <source>
        <dbReference type="Pfam" id="PF13354"/>
    </source>
</evidence>
<dbReference type="NCBIfam" id="NF033103">
    <property type="entry name" value="bla_class_A"/>
    <property type="match status" value="1"/>
</dbReference>
<dbReference type="STRING" id="657387.BH688_15175"/>
<gene>
    <name evidence="8" type="primary">bla</name>
    <name evidence="8" type="ORF">FY550_02115</name>
</gene>
<evidence type="ECO:0000256" key="2">
    <source>
        <dbReference type="ARBA" id="ARBA00009009"/>
    </source>
</evidence>
<reference evidence="8 9" key="1">
    <citation type="submission" date="2019-08" db="EMBL/GenBank/DDBJ databases">
        <title>Complete genome sequence of Kushneria sp. YCWA18, a halophilic phosphate-solubilizing bacterium isolated from Daqiao saltern in China.</title>
        <authorList>
            <person name="Du G.-X."/>
            <person name="Qu L.-Y."/>
        </authorList>
    </citation>
    <scope>NUCLEOTIDE SEQUENCE [LARGE SCALE GENOMIC DNA]</scope>
    <source>
        <strain evidence="8 9">YCWA18</strain>
    </source>
</reference>
<dbReference type="SUPFAM" id="SSF56601">
    <property type="entry name" value="beta-lactamase/transpeptidase-like"/>
    <property type="match status" value="1"/>
</dbReference>
<dbReference type="Pfam" id="PF13354">
    <property type="entry name" value="Beta-lactamase2"/>
    <property type="match status" value="1"/>
</dbReference>
<dbReference type="Gene3D" id="3.40.710.10">
    <property type="entry name" value="DD-peptidase/beta-lactamase superfamily"/>
    <property type="match status" value="1"/>
</dbReference>
<keyword evidence="4 6" id="KW-0378">Hydrolase</keyword>
<evidence type="ECO:0000313" key="9">
    <source>
        <dbReference type="Proteomes" id="UP000322553"/>
    </source>
</evidence>
<sequence>MPLLSRRRLLNTSMMLLPALLVRPAEAYSVDGLSDVVERLKALERQHTGSRLGVAICDIASGRCVRHRANERFLLTSTGKVMAAALVLARVDRGREQLTRRIRFEQQDLLEWSPITRQYAGPQGMTLEALCRAAITHSDNTAGNLLLTSFGGPTALTAYTRSLDDRVTRFDRIEPALNEHDSEDDQRDTTTPWAMLGNLRKLLFADALSSASRHHLSAWLVESQTGSDRLRAGMPDTWLIGDKTGTNASGAVSDIGVAWPGHRGAMLVTAYCHLPAASKEERDGVIAEIGRLTASI</sequence>
<keyword evidence="9" id="KW-1185">Reference proteome</keyword>
<evidence type="ECO:0000256" key="4">
    <source>
        <dbReference type="ARBA" id="ARBA00022801"/>
    </source>
</evidence>
<evidence type="ECO:0000256" key="1">
    <source>
        <dbReference type="ARBA" id="ARBA00001526"/>
    </source>
</evidence>
<evidence type="ECO:0000256" key="6">
    <source>
        <dbReference type="RuleBase" id="RU361140"/>
    </source>
</evidence>
<evidence type="ECO:0000256" key="3">
    <source>
        <dbReference type="ARBA" id="ARBA00012865"/>
    </source>
</evidence>
<dbReference type="PROSITE" id="PS51318">
    <property type="entry name" value="TAT"/>
    <property type="match status" value="1"/>
</dbReference>
<dbReference type="GO" id="GO:0008800">
    <property type="term" value="F:beta-lactamase activity"/>
    <property type="evidence" value="ECO:0007669"/>
    <property type="project" value="UniProtKB-UniRule"/>
</dbReference>
<dbReference type="InterPro" id="IPR006311">
    <property type="entry name" value="TAT_signal"/>
</dbReference>
<evidence type="ECO:0000313" key="8">
    <source>
        <dbReference type="EMBL" id="QEL10044.1"/>
    </source>
</evidence>
<protein>
    <recommendedName>
        <fullName evidence="3 6">Beta-lactamase</fullName>
        <ecNumber evidence="3 6">3.5.2.6</ecNumber>
    </recommendedName>
</protein>
<dbReference type="KEGG" id="kuy:FY550_02115"/>
<dbReference type="GO" id="GO:0030655">
    <property type="term" value="P:beta-lactam antibiotic catabolic process"/>
    <property type="evidence" value="ECO:0007669"/>
    <property type="project" value="InterPro"/>
</dbReference>
<dbReference type="PROSITE" id="PS00146">
    <property type="entry name" value="BETA_LACTAMASE_A"/>
    <property type="match status" value="1"/>
</dbReference>
<dbReference type="Proteomes" id="UP000322553">
    <property type="component" value="Chromosome"/>
</dbReference>
<evidence type="ECO:0000256" key="5">
    <source>
        <dbReference type="ARBA" id="ARBA00023251"/>
    </source>
</evidence>
<dbReference type="RefSeq" id="WP_070981276.1">
    <property type="nucleotide sequence ID" value="NZ_CP043420.1"/>
</dbReference>
<dbReference type="PANTHER" id="PTHR35333">
    <property type="entry name" value="BETA-LACTAMASE"/>
    <property type="match status" value="1"/>
</dbReference>
<dbReference type="AlphaFoldDB" id="A0A1S1NRK7"/>
<name>A0A1S1NRK7_9GAMM</name>
<dbReference type="InterPro" id="IPR012338">
    <property type="entry name" value="Beta-lactam/transpept-like"/>
</dbReference>
<comment type="similarity">
    <text evidence="2 6">Belongs to the class-A beta-lactamase family.</text>
</comment>
<dbReference type="InterPro" id="IPR000871">
    <property type="entry name" value="Beta-lactam_class-A"/>
</dbReference>
<proteinExistence type="inferred from homology"/>
<keyword evidence="5 6" id="KW-0046">Antibiotic resistance</keyword>
<comment type="catalytic activity">
    <reaction evidence="1 6">
        <text>a beta-lactam + H2O = a substituted beta-amino acid</text>
        <dbReference type="Rhea" id="RHEA:20401"/>
        <dbReference type="ChEBI" id="CHEBI:15377"/>
        <dbReference type="ChEBI" id="CHEBI:35627"/>
        <dbReference type="ChEBI" id="CHEBI:140347"/>
        <dbReference type="EC" id="3.5.2.6"/>
    </reaction>
</comment>
<dbReference type="PANTHER" id="PTHR35333:SF3">
    <property type="entry name" value="BETA-LACTAMASE-TYPE TRANSPEPTIDASE FOLD CONTAINING PROTEIN"/>
    <property type="match status" value="1"/>
</dbReference>
<dbReference type="GO" id="GO:0046677">
    <property type="term" value="P:response to antibiotic"/>
    <property type="evidence" value="ECO:0007669"/>
    <property type="project" value="UniProtKB-UniRule"/>
</dbReference>
<dbReference type="EC" id="3.5.2.6" evidence="3 6"/>
<organism evidence="8 9">
    <name type="scientific">Kushneria phosphatilytica</name>
    <dbReference type="NCBI Taxonomy" id="657387"/>
    <lineage>
        <taxon>Bacteria</taxon>
        <taxon>Pseudomonadati</taxon>
        <taxon>Pseudomonadota</taxon>
        <taxon>Gammaproteobacteria</taxon>
        <taxon>Oceanospirillales</taxon>
        <taxon>Halomonadaceae</taxon>
        <taxon>Kushneria</taxon>
    </lineage>
</organism>
<dbReference type="InterPro" id="IPR023650">
    <property type="entry name" value="Beta-lactam_class-A_AS"/>
</dbReference>
<dbReference type="OrthoDB" id="9784149at2"/>
<feature type="domain" description="Beta-lactamase class A catalytic" evidence="7">
    <location>
        <begin position="53"/>
        <end position="263"/>
    </location>
</feature>